<evidence type="ECO:0000313" key="7">
    <source>
        <dbReference type="Proteomes" id="UP000697107"/>
    </source>
</evidence>
<dbReference type="EMBL" id="RCMG01000799">
    <property type="protein sequence ID" value="KAG2847050.1"/>
    <property type="molecule type" value="Genomic_DNA"/>
</dbReference>
<sequence>MVGDAVSALMGKLAPERFRDGEIRPARARLGVCASRRRDPDLLQVHGGQHHQGGPVVAHGRVAVGDQERGRRGLLRFGAQAGRHRGSDVQHGSQHVPGSRHREDRVGPAASHGRMQMVLPSVGSFCMVSIGFWCVMKLVVRLDGCVSQNRA</sequence>
<evidence type="ECO:0000313" key="6">
    <source>
        <dbReference type="EMBL" id="KAG2960887.1"/>
    </source>
</evidence>
<proteinExistence type="predicted"/>
<dbReference type="Proteomes" id="UP000697107">
    <property type="component" value="Unassembled WGS sequence"/>
</dbReference>
<comment type="caution">
    <text evidence="6">The sequence shown here is derived from an EMBL/GenBank/DDBJ whole genome shotgun (WGS) entry which is preliminary data.</text>
</comment>
<name>A0A8T1JPK7_9STRA</name>
<dbReference type="Proteomes" id="UP000736787">
    <property type="component" value="Unassembled WGS sequence"/>
</dbReference>
<keyword evidence="2" id="KW-0812">Transmembrane</keyword>
<dbReference type="AlphaFoldDB" id="A0A8T1JPK7"/>
<dbReference type="Proteomes" id="UP000774804">
    <property type="component" value="Unassembled WGS sequence"/>
</dbReference>
<dbReference type="EMBL" id="RCMI01001262">
    <property type="protein sequence ID" value="KAG2887518.1"/>
    <property type="molecule type" value="Genomic_DNA"/>
</dbReference>
<keyword evidence="2" id="KW-0472">Membrane</keyword>
<evidence type="ECO:0000256" key="2">
    <source>
        <dbReference type="SAM" id="Phobius"/>
    </source>
</evidence>
<evidence type="ECO:0000313" key="3">
    <source>
        <dbReference type="EMBL" id="KAG2847050.1"/>
    </source>
</evidence>
<evidence type="ECO:0000313" key="4">
    <source>
        <dbReference type="EMBL" id="KAG2887518.1"/>
    </source>
</evidence>
<feature type="transmembrane region" description="Helical" evidence="2">
    <location>
        <begin position="117"/>
        <end position="140"/>
    </location>
</feature>
<evidence type="ECO:0000313" key="5">
    <source>
        <dbReference type="EMBL" id="KAG2931423.1"/>
    </source>
</evidence>
<evidence type="ECO:0000256" key="1">
    <source>
        <dbReference type="SAM" id="MobiDB-lite"/>
    </source>
</evidence>
<keyword evidence="2" id="KW-1133">Transmembrane helix</keyword>
<dbReference type="EMBL" id="RCMK01000394">
    <property type="protein sequence ID" value="KAG2931423.1"/>
    <property type="molecule type" value="Genomic_DNA"/>
</dbReference>
<organism evidence="6 7">
    <name type="scientific">Phytophthora cactorum</name>
    <dbReference type="NCBI Taxonomy" id="29920"/>
    <lineage>
        <taxon>Eukaryota</taxon>
        <taxon>Sar</taxon>
        <taxon>Stramenopiles</taxon>
        <taxon>Oomycota</taxon>
        <taxon>Peronosporomycetes</taxon>
        <taxon>Peronosporales</taxon>
        <taxon>Peronosporaceae</taxon>
        <taxon>Phytophthora</taxon>
    </lineage>
</organism>
<reference evidence="6" key="1">
    <citation type="submission" date="2018-10" db="EMBL/GenBank/DDBJ databases">
        <title>Effector identification in a new, highly contiguous assembly of the strawberry crown rot pathogen Phytophthora cactorum.</title>
        <authorList>
            <person name="Armitage A.D."/>
            <person name="Nellist C.F."/>
            <person name="Bates H."/>
            <person name="Vickerstaff R.J."/>
            <person name="Harrison R.J."/>
        </authorList>
    </citation>
    <scope>NUCLEOTIDE SEQUENCE</scope>
    <source>
        <strain evidence="3">15-7</strain>
        <strain evidence="4">4032</strain>
        <strain evidence="5">4040</strain>
        <strain evidence="6">P415</strain>
    </source>
</reference>
<gene>
    <name evidence="3" type="ORF">PC113_g17860</name>
    <name evidence="4" type="ORF">PC115_g20300</name>
    <name evidence="5" type="ORF">PC117_g13467</name>
    <name evidence="6" type="ORF">PC118_g22265</name>
</gene>
<dbReference type="EMBL" id="RCML01001699">
    <property type="protein sequence ID" value="KAG2960887.1"/>
    <property type="molecule type" value="Genomic_DNA"/>
</dbReference>
<accession>A0A8T1JPK7</accession>
<protein>
    <submittedName>
        <fullName evidence="6">Uncharacterized protein</fullName>
    </submittedName>
</protein>
<feature type="region of interest" description="Disordered" evidence="1">
    <location>
        <begin position="81"/>
        <end position="108"/>
    </location>
</feature>
<dbReference type="Proteomes" id="UP000735874">
    <property type="component" value="Unassembled WGS sequence"/>
</dbReference>
<dbReference type="VEuPathDB" id="FungiDB:PC110_g17706"/>